<dbReference type="Proteomes" id="UP000008281">
    <property type="component" value="Unassembled WGS sequence"/>
</dbReference>
<protein>
    <submittedName>
        <fullName evidence="3">Uncharacterized protein</fullName>
    </submittedName>
</protein>
<organism evidence="4">
    <name type="scientific">Caenorhabditis remanei</name>
    <name type="common">Caenorhabditis vulgaris</name>
    <dbReference type="NCBI Taxonomy" id="31234"/>
    <lineage>
        <taxon>Eukaryota</taxon>
        <taxon>Metazoa</taxon>
        <taxon>Ecdysozoa</taxon>
        <taxon>Nematoda</taxon>
        <taxon>Chromadorea</taxon>
        <taxon>Rhabditida</taxon>
        <taxon>Rhabditina</taxon>
        <taxon>Rhabditomorpha</taxon>
        <taxon>Rhabditoidea</taxon>
        <taxon>Rhabditidae</taxon>
        <taxon>Peloderinae</taxon>
        <taxon>Caenorhabditis</taxon>
    </lineage>
</organism>
<dbReference type="eggNOG" id="ENOG502S6WN">
    <property type="taxonomic scope" value="Eukaryota"/>
</dbReference>
<accession>E3MWD0</accession>
<sequence>MLRRQSSAYFLISLILFSLAPPAEFRRGGGGSIGGSRGASGGSRGSSSGGFGSRGSSGARTQSSSGAGWLGGGTKTGAGRNDYSRGTNLGSNTRQGTNTGGVWNHQNSGPGWNSNQGQYRGSGGGMNTGSTVQLKKNGNRMKPFSILCLPIIVINKVASMMNRFEM</sequence>
<evidence type="ECO:0000313" key="4">
    <source>
        <dbReference type="Proteomes" id="UP000008281"/>
    </source>
</evidence>
<reference evidence="3" key="1">
    <citation type="submission" date="2007-07" db="EMBL/GenBank/DDBJ databases">
        <title>PCAP assembly of the Caenorhabditis remanei genome.</title>
        <authorList>
            <consortium name="The Caenorhabditis remanei Sequencing Consortium"/>
            <person name="Wilson R.K."/>
        </authorList>
    </citation>
    <scope>NUCLEOTIDE SEQUENCE [LARGE SCALE GENOMIC DNA]</scope>
    <source>
        <strain evidence="3">PB4641</strain>
    </source>
</reference>
<name>E3MWD0_CAERE</name>
<proteinExistence type="predicted"/>
<dbReference type="OMA" id="NTHRNSG"/>
<evidence type="ECO:0000256" key="1">
    <source>
        <dbReference type="SAM" id="MobiDB-lite"/>
    </source>
</evidence>
<evidence type="ECO:0000256" key="2">
    <source>
        <dbReference type="SAM" id="SignalP"/>
    </source>
</evidence>
<feature type="chain" id="PRO_5003175631" evidence="2">
    <location>
        <begin position="26"/>
        <end position="166"/>
    </location>
</feature>
<evidence type="ECO:0000313" key="3">
    <source>
        <dbReference type="EMBL" id="EFP10540.1"/>
    </source>
</evidence>
<keyword evidence="4" id="KW-1185">Reference proteome</keyword>
<keyword evidence="2" id="KW-0732">Signal</keyword>
<dbReference type="AlphaFoldDB" id="E3MWD0"/>
<feature type="region of interest" description="Disordered" evidence="1">
    <location>
        <begin position="30"/>
        <end position="136"/>
    </location>
</feature>
<gene>
    <name evidence="3" type="ORF">CRE_29095</name>
</gene>
<feature type="compositionally biased region" description="Gly residues" evidence="1">
    <location>
        <begin position="30"/>
        <end position="55"/>
    </location>
</feature>
<feature type="compositionally biased region" description="Polar residues" evidence="1">
    <location>
        <begin position="84"/>
        <end position="119"/>
    </location>
</feature>
<dbReference type="HOGENOM" id="CLU_1604288_0_0_1"/>
<feature type="signal peptide" evidence="2">
    <location>
        <begin position="1"/>
        <end position="25"/>
    </location>
</feature>
<dbReference type="InParanoid" id="E3MWD0"/>
<dbReference type="EMBL" id="DS268486">
    <property type="protein sequence ID" value="EFP10540.1"/>
    <property type="molecule type" value="Genomic_DNA"/>
</dbReference>